<evidence type="ECO:0000259" key="6">
    <source>
        <dbReference type="Pfam" id="PF00149"/>
    </source>
</evidence>
<organism evidence="7">
    <name type="scientific">Candidatus Kentrum eta</name>
    <dbReference type="NCBI Taxonomy" id="2126337"/>
    <lineage>
        <taxon>Bacteria</taxon>
        <taxon>Pseudomonadati</taxon>
        <taxon>Pseudomonadota</taxon>
        <taxon>Gammaproteobacteria</taxon>
        <taxon>Candidatus Kentrum</taxon>
    </lineage>
</organism>
<dbReference type="SUPFAM" id="SSF52540">
    <property type="entry name" value="P-loop containing nucleoside triphosphate hydrolases"/>
    <property type="match status" value="1"/>
</dbReference>
<dbReference type="InterPro" id="IPR029052">
    <property type="entry name" value="Metallo-depent_PP-like"/>
</dbReference>
<dbReference type="InterPro" id="IPR011990">
    <property type="entry name" value="TPR-like_helical_dom_sf"/>
</dbReference>
<feature type="domain" description="Calcineurin-like phosphoesterase" evidence="6">
    <location>
        <begin position="85"/>
        <end position="333"/>
    </location>
</feature>
<dbReference type="SUPFAM" id="SSF56300">
    <property type="entry name" value="Metallo-dependent phosphatases"/>
    <property type="match status" value="1"/>
</dbReference>
<evidence type="ECO:0000256" key="2">
    <source>
        <dbReference type="ARBA" id="ARBA00022801"/>
    </source>
</evidence>
<dbReference type="EMBL" id="CAADFJ010000135">
    <property type="protein sequence ID" value="VFK03563.1"/>
    <property type="molecule type" value="Genomic_DNA"/>
</dbReference>
<dbReference type="SUPFAM" id="SSF48452">
    <property type="entry name" value="TPR-like"/>
    <property type="match status" value="2"/>
</dbReference>
<keyword evidence="1" id="KW-0479">Metal-binding</keyword>
<name>A0A450V0Y8_9GAMM</name>
<proteinExistence type="inferred from homology"/>
<dbReference type="EMBL" id="CAADFI010000139">
    <property type="protein sequence ID" value="VFJ98646.1"/>
    <property type="molecule type" value="Genomic_DNA"/>
</dbReference>
<dbReference type="InterPro" id="IPR004843">
    <property type="entry name" value="Calcineurin-like_PHP"/>
</dbReference>
<feature type="region of interest" description="Disordered" evidence="5">
    <location>
        <begin position="422"/>
        <end position="454"/>
    </location>
</feature>
<dbReference type="Pfam" id="PF00149">
    <property type="entry name" value="Metallophos"/>
    <property type="match status" value="1"/>
</dbReference>
<dbReference type="InterPro" id="IPR050884">
    <property type="entry name" value="CNP_phosphodiesterase-III"/>
</dbReference>
<protein>
    <submittedName>
        <fullName evidence="7">Calcineurin-like phosphoesterase</fullName>
    </submittedName>
</protein>
<dbReference type="PANTHER" id="PTHR42988">
    <property type="entry name" value="PHOSPHOHYDROLASE"/>
    <property type="match status" value="1"/>
</dbReference>
<comment type="similarity">
    <text evidence="4">Belongs to the cyclic nucleotide phosphodiesterase class-III family.</text>
</comment>
<keyword evidence="2" id="KW-0378">Hydrolase</keyword>
<dbReference type="AlphaFoldDB" id="A0A450V0Y8"/>
<gene>
    <name evidence="7" type="ORF">BECKH772A_GA0070896_101381</name>
    <name evidence="8" type="ORF">BECKH772B_GA0070898_101391</name>
    <name evidence="9" type="ORF">BECKH772C_GA0070978_101351</name>
</gene>
<dbReference type="EMBL" id="CAADFG010000138">
    <property type="protein sequence ID" value="VFJ98439.1"/>
    <property type="molecule type" value="Genomic_DNA"/>
</dbReference>
<dbReference type="Gene3D" id="1.25.40.10">
    <property type="entry name" value="Tetratricopeptide repeat domain"/>
    <property type="match status" value="1"/>
</dbReference>
<reference evidence="7" key="1">
    <citation type="submission" date="2019-02" db="EMBL/GenBank/DDBJ databases">
        <authorList>
            <person name="Gruber-Vodicka R. H."/>
            <person name="Seah K. B. B."/>
        </authorList>
    </citation>
    <scope>NUCLEOTIDE SEQUENCE</scope>
    <source>
        <strain evidence="9">BECK_SA2B12</strain>
        <strain evidence="7">BECK_SA2B15</strain>
        <strain evidence="8">BECK_SA2B20</strain>
    </source>
</reference>
<dbReference type="GO" id="GO:0046872">
    <property type="term" value="F:metal ion binding"/>
    <property type="evidence" value="ECO:0007669"/>
    <property type="project" value="UniProtKB-KW"/>
</dbReference>
<dbReference type="Gene3D" id="3.40.50.300">
    <property type="entry name" value="P-loop containing nucleotide triphosphate hydrolases"/>
    <property type="match status" value="1"/>
</dbReference>
<accession>A0A450V0Y8</accession>
<evidence type="ECO:0000256" key="3">
    <source>
        <dbReference type="ARBA" id="ARBA00023004"/>
    </source>
</evidence>
<evidence type="ECO:0000256" key="1">
    <source>
        <dbReference type="ARBA" id="ARBA00022723"/>
    </source>
</evidence>
<sequence>MFRIPVFEPKISPFGRDDRERLTDKFRWNEALTTLLRHGNPQWPPGQFEALGCFPIFTLSSRLQYDWLYHHESSSRNKTLYVSALRYLHLSDLHFTRDERVGPDSVNGVADGPRQDPITDSLLTLVGQLADKPLDFVIITGDIAYSGKGEEYRVAARFFDRLARITELSPTRFYPVPGNHDVDRKQVPHSHRRFYRVENQADIGATLTNPDLRGVILRKFGAFNRFTEELTGRRREGETTCYFTEVLHLVRGDKVLAIDLVGLNSALFAGFEGDKEQGLALGLRQVEGALGQMAGDARLSIGFFHHPFQALHDADNACRHRLRNDLDLILHGHGSHAVGPDGRDGPGRAVILGAGAAHESRHKHNGFNLVTIDPASGEGRVRFFGYAPDDQAWVRDKAVCPDDPQGLFRFRIPALAGFIPAEPMSRVPPPEKAKPAPPESGVAVETDAQSTPPPPPVPRTMQVHFLHDHLLPADFTGRVAERRRLMAFLRGEQPSIRVMAIRALDGMGKSCLARRVLEDLINGQNRNDGRDDAAQPRARPFYEQALWFSFCETGTEDEICGFREIIARLSPDTLDPAELSEVVLSRSALAKRLRRQICRHMDRHPTLLILDGLDVILHTDDPQNPHYGHVHETHRETLRLIQHCCNQGESRVLITTGVSPADLEGAACYVALELPALSTEEGAEYMERLGVRGDEAQLEHCSQLFGGYPLCLMAAGKQMRQRRIPAGEVERLIADLDLFRRCSDGKRVARVVDACRAGLSPEQEHFLRMLSIHPRPMTERHFPVLVLGYGRGGQGGREIFPDTRRVWEGIIHPLEARGLIQVAGDDARSDNPPLDSDPADNEGHRWQYSVHPLMKLAFTLWLGVENKNRAHRQWARALRESLMLASSPSDANTLEALRPWLDVVEHYLDAGDWNRAWQHYPGRGIDDRLLESGYPGKLLRLGRRFEQARWQGWALTSGQQRHLYHYLAHACHELERAREAIDYRKKAFAAGQAMGRLDKIVEDGAILAESYAELGEIRAAHDVLAEITAQAGRLPRACKGVHESARAQVALFSGDYSRAISLYESAIEVAKNPYNHIHRRCYLGEARFRAGSMETAGEDLQQALCDAEQHGITSALPCILQRLIWLALKQGRPDIARAHNDRRVALGESLGLPDREDDAFLLLSEGKYRQAADQAEGWLARPPARRANRAVEIRNHLILGQARHGLWNAHEARENLERARTLMRETGCWLEEDRLAEMEAVLQ</sequence>
<dbReference type="GO" id="GO:0016787">
    <property type="term" value="F:hydrolase activity"/>
    <property type="evidence" value="ECO:0007669"/>
    <property type="project" value="UniProtKB-KW"/>
</dbReference>
<evidence type="ECO:0000256" key="4">
    <source>
        <dbReference type="ARBA" id="ARBA00025742"/>
    </source>
</evidence>
<evidence type="ECO:0000313" key="9">
    <source>
        <dbReference type="EMBL" id="VFK03563.1"/>
    </source>
</evidence>
<evidence type="ECO:0000256" key="5">
    <source>
        <dbReference type="SAM" id="MobiDB-lite"/>
    </source>
</evidence>
<dbReference type="Gene3D" id="3.60.21.10">
    <property type="match status" value="1"/>
</dbReference>
<dbReference type="PANTHER" id="PTHR42988:SF2">
    <property type="entry name" value="CYCLIC NUCLEOTIDE PHOSPHODIESTERASE CBUA0032-RELATED"/>
    <property type="match status" value="1"/>
</dbReference>
<evidence type="ECO:0000313" key="8">
    <source>
        <dbReference type="EMBL" id="VFJ98646.1"/>
    </source>
</evidence>
<dbReference type="InterPro" id="IPR027417">
    <property type="entry name" value="P-loop_NTPase"/>
</dbReference>
<keyword evidence="3" id="KW-0408">Iron</keyword>
<evidence type="ECO:0000313" key="7">
    <source>
        <dbReference type="EMBL" id="VFJ98439.1"/>
    </source>
</evidence>